<dbReference type="Pfam" id="PF17791">
    <property type="entry name" value="MG3"/>
    <property type="match status" value="1"/>
</dbReference>
<dbReference type="PANTHER" id="PTHR11412:SF171">
    <property type="entry name" value="PREGNANCY ZONE PROTEIN-LIKE PROTEIN"/>
    <property type="match status" value="1"/>
</dbReference>
<reference evidence="5" key="1">
    <citation type="submission" date="2015-02" db="EMBL/GenBank/DDBJ databases">
        <title>Genome sequencing for Strongylocentrotus purpuratus.</title>
        <authorList>
            <person name="Murali S."/>
            <person name="Liu Y."/>
            <person name="Vee V."/>
            <person name="English A."/>
            <person name="Wang M."/>
            <person name="Skinner E."/>
            <person name="Han Y."/>
            <person name="Muzny D.M."/>
            <person name="Worley K.C."/>
            <person name="Gibbs R.A."/>
        </authorList>
    </citation>
    <scope>NUCLEOTIDE SEQUENCE</scope>
</reference>
<dbReference type="GO" id="GO:0004866">
    <property type="term" value="F:endopeptidase inhibitor activity"/>
    <property type="evidence" value="ECO:0007669"/>
    <property type="project" value="InterPro"/>
</dbReference>
<dbReference type="GeneID" id="115920671"/>
<dbReference type="InterPro" id="IPR009048">
    <property type="entry name" value="A-macroglobulin_rcpt-bd"/>
</dbReference>
<sequence length="446" mass="51113">MYFNQFTATLLCFDLEVRRVHHVTDPKPGLITVYDYYAPERVHGYSMATTATMRLTVGLLIFTIAVMVRAQEDGDELLVDPVILPIVEEAEKLPEVIATPPLPPSPEELREENFNKNISYLFLIPKLFYVQTKERICLLVTKYDGVLDYRVSLQKINAGQYEEYWSHGEQEAKQGENCFEFDVPTIESGSNQKQKVRLQLRRKGAEDLNEDGYEVTKERFVRIQARGGSKTYVQTDKPIYQPGQTVRFRALTLNSELKTVTEPFDSVIVESQSRQRVNQWTDVKGEEGLIELEHELPDELPDGITKVTYYIKVLRGTESVTQTFTVEEYVLPRFEVEVITPPYILITDPTCTVKVCGTYTYGKPVQGSVQANITAGEVRYDYRTRTRSSRKVLPFSIPVRYYVISFLFSLLIANPCRTIRFKISNQNPTLVKLARICHGLICLQSV</sequence>
<name>A0A7M7N8W4_STRPU</name>
<dbReference type="InParanoid" id="A0A7M7N8W4"/>
<evidence type="ECO:0000259" key="3">
    <source>
        <dbReference type="Pfam" id="PF17791"/>
    </source>
</evidence>
<dbReference type="InterPro" id="IPR041555">
    <property type="entry name" value="MG3"/>
</dbReference>
<accession>A0A7M7N8W4</accession>
<dbReference type="EnsemblMetazoa" id="XM_030977040">
    <property type="protein sequence ID" value="XP_030832900"/>
    <property type="gene ID" value="LOC115920671"/>
</dbReference>
<dbReference type="InterPro" id="IPR036595">
    <property type="entry name" value="A-macroglobulin_rcpt-bd_sf"/>
</dbReference>
<dbReference type="KEGG" id="spu:115920671"/>
<dbReference type="Pfam" id="PF07677">
    <property type="entry name" value="A2M_recep"/>
    <property type="match status" value="1"/>
</dbReference>
<feature type="domain" description="Macroglobulin" evidence="3">
    <location>
        <begin position="328"/>
        <end position="384"/>
    </location>
</feature>
<dbReference type="RefSeq" id="XP_030832900.1">
    <property type="nucleotide sequence ID" value="XM_030977040.1"/>
</dbReference>
<feature type="domain" description="Alpha-macroglobulin receptor-binding" evidence="2">
    <location>
        <begin position="1"/>
        <end position="41"/>
    </location>
</feature>
<feature type="domain" description="Macroglobulin" evidence="1">
    <location>
        <begin position="231"/>
        <end position="326"/>
    </location>
</feature>
<reference evidence="4" key="2">
    <citation type="submission" date="2021-01" db="UniProtKB">
        <authorList>
            <consortium name="EnsemblMetazoa"/>
        </authorList>
    </citation>
    <scope>IDENTIFICATION</scope>
</reference>
<evidence type="ECO:0000259" key="2">
    <source>
        <dbReference type="Pfam" id="PF07677"/>
    </source>
</evidence>
<dbReference type="Gene3D" id="2.60.40.690">
    <property type="entry name" value="Alpha-macroglobulin, receptor-binding domain"/>
    <property type="match status" value="1"/>
</dbReference>
<dbReference type="OrthoDB" id="9998011at2759"/>
<dbReference type="Proteomes" id="UP000007110">
    <property type="component" value="Unassembled WGS sequence"/>
</dbReference>
<dbReference type="InterPro" id="IPR050473">
    <property type="entry name" value="A2M/Complement_sys"/>
</dbReference>
<dbReference type="Gene3D" id="2.60.40.1940">
    <property type="match status" value="1"/>
</dbReference>
<dbReference type="AlphaFoldDB" id="A0A7M7N8W4"/>
<evidence type="ECO:0000313" key="5">
    <source>
        <dbReference type="Proteomes" id="UP000007110"/>
    </source>
</evidence>
<evidence type="ECO:0000313" key="4">
    <source>
        <dbReference type="EnsemblMetazoa" id="XP_030832900"/>
    </source>
</evidence>
<dbReference type="SUPFAM" id="SSF49410">
    <property type="entry name" value="Alpha-macroglobulin receptor domain"/>
    <property type="match status" value="1"/>
</dbReference>
<keyword evidence="5" id="KW-1185">Reference proteome</keyword>
<dbReference type="GO" id="GO:0005576">
    <property type="term" value="C:extracellular region"/>
    <property type="evidence" value="ECO:0007669"/>
    <property type="project" value="InterPro"/>
</dbReference>
<dbReference type="Pfam" id="PF01835">
    <property type="entry name" value="MG2"/>
    <property type="match status" value="1"/>
</dbReference>
<proteinExistence type="predicted"/>
<dbReference type="PANTHER" id="PTHR11412">
    <property type="entry name" value="MACROGLOBULIN / COMPLEMENT"/>
    <property type="match status" value="1"/>
</dbReference>
<evidence type="ECO:0000259" key="1">
    <source>
        <dbReference type="Pfam" id="PF01835"/>
    </source>
</evidence>
<organism evidence="4 5">
    <name type="scientific">Strongylocentrotus purpuratus</name>
    <name type="common">Purple sea urchin</name>
    <dbReference type="NCBI Taxonomy" id="7668"/>
    <lineage>
        <taxon>Eukaryota</taxon>
        <taxon>Metazoa</taxon>
        <taxon>Echinodermata</taxon>
        <taxon>Eleutherozoa</taxon>
        <taxon>Echinozoa</taxon>
        <taxon>Echinoidea</taxon>
        <taxon>Euechinoidea</taxon>
        <taxon>Echinacea</taxon>
        <taxon>Camarodonta</taxon>
        <taxon>Echinidea</taxon>
        <taxon>Strongylocentrotidae</taxon>
        <taxon>Strongylocentrotus</taxon>
    </lineage>
</organism>
<dbReference type="Gene3D" id="2.60.40.1930">
    <property type="match status" value="1"/>
</dbReference>
<dbReference type="InterPro" id="IPR002890">
    <property type="entry name" value="MG2"/>
</dbReference>
<protein>
    <submittedName>
        <fullName evidence="4">Uncharacterized protein</fullName>
    </submittedName>
</protein>